<dbReference type="EMBL" id="CP048711">
    <property type="protein sequence ID" value="QIB65940.1"/>
    <property type="molecule type" value="Genomic_DNA"/>
</dbReference>
<dbReference type="InterPro" id="IPR003137">
    <property type="entry name" value="PA_domain"/>
</dbReference>
<keyword evidence="4 10" id="KW-0732">Signal</keyword>
<sequence>MAIKTMTLAAAVSVAVAGLVGNATAVGQTENGTADRMMQQRAADQVPAHLTQRKLDTAITTERRARQPVDAALRGASGRQQVIVRLQEEPVARMRDKSAASRKSYKQKVKDEQKKFIDRASKAAPGGRVIAQTQVVVNAVFMEVDAADIEQLARDPDVFSINRVKNYEQHLAETVPYVGAAAVQQLGVDGSNIRVAVLDSGIDYTHAALGGEGTLEAYEAAWGTDIDDPANTSRDGLFPTAKVVEGHDFVGELWPTFGDLAPDDDPIDFDGHGSHVADIIAGVNGMAPGAELYAVKVCSAVATSCSGIALIQAIEYAADPNGDGDLSDAVDIINMSLGSNYGQPFDDDLAAAVDNASALGILTVASAGNGGNKPYVNGTPAAAPTALSVAQTQVPSAIQPFLTLNGVDYPAVFQPWSQEPTGVISGELQYGDGAGGNLEGCDPFAPDSLAGLVVLIDRGACNFTLKVKNVGDAGGIVGIIGLVDSSDPFVGGDGGDRPIDIPGYMISQANANIFKASVGDEVTVDPAKGVPLVGQMVGSSSRGPQHESTTLIKPEIGAPGASVSAIAGSGADTGPFGGTSGAAPMVSGAAALLMQSEPGLTPAEVKARLMNTGETDIDTDPVSGLAPISRIGGGELRVDRAYNSPVSAWDAATLQGALSFGFIDVDKSVVTLNRTVNVRNYSNQARTYSVASEFRYANDAATDAVAVELSSSSIEVDAGQTGSVNVKLTIHGDRLPGNAMNSGSEGANPAPLTLNEYDGYLVFDDGMDPIQVPWHVLPRKAANVKGRQVLTFKDGIDEIRVNNIGMGTAQNDAYSLIALSDDLPSGGVGEQSPTPDLRAVGVNTIPVPAGFCSAEASFLWTFAINTWERQQHLLPVSHQVLLDTDRDGEVDYIVLNRDLSGLDTITDGRQLSWVVDNETGDASAFFFAEHATNTANTVLTICAEQIGMSDSDLLATPVDVSVLAQDFYFGGPGDEVTGLTITPLGERYFAEPVDISGRGRGVLTVYDFGEFVGNTPEHGVMLFTNGDRGAGARAAPPPTPRHCCSRPSRLRVADLSSPASGRGRFPVH</sequence>
<evidence type="ECO:0000313" key="13">
    <source>
        <dbReference type="EMBL" id="QIB65940.1"/>
    </source>
</evidence>
<dbReference type="CDD" id="cd04818">
    <property type="entry name" value="PA_subtilisin_1"/>
    <property type="match status" value="1"/>
</dbReference>
<dbReference type="PRINTS" id="PR00723">
    <property type="entry name" value="SUBTILISIN"/>
</dbReference>
<evidence type="ECO:0000256" key="8">
    <source>
        <dbReference type="PROSITE-ProRule" id="PRU01240"/>
    </source>
</evidence>
<dbReference type="GO" id="GO:0006508">
    <property type="term" value="P:proteolysis"/>
    <property type="evidence" value="ECO:0007669"/>
    <property type="project" value="UniProtKB-KW"/>
</dbReference>
<name>A0A6C0U1F4_9GAMM</name>
<feature type="signal peptide" evidence="10">
    <location>
        <begin position="1"/>
        <end position="25"/>
    </location>
</feature>
<keyword evidence="6 8" id="KW-0720">Serine protease</keyword>
<organism evidence="13 14">
    <name type="scientific">Kineobactrum salinum</name>
    <dbReference type="NCBI Taxonomy" id="2708301"/>
    <lineage>
        <taxon>Bacteria</taxon>
        <taxon>Pseudomonadati</taxon>
        <taxon>Pseudomonadota</taxon>
        <taxon>Gammaproteobacteria</taxon>
        <taxon>Cellvibrionales</taxon>
        <taxon>Halieaceae</taxon>
        <taxon>Kineobactrum</taxon>
    </lineage>
</organism>
<dbReference type="InterPro" id="IPR000209">
    <property type="entry name" value="Peptidase_S8/S53_dom"/>
</dbReference>
<dbReference type="SUPFAM" id="SSF52743">
    <property type="entry name" value="Subtilisin-like"/>
    <property type="match status" value="1"/>
</dbReference>
<feature type="active site" description="Charge relay system" evidence="7 8">
    <location>
        <position position="199"/>
    </location>
</feature>
<reference evidence="13 14" key="1">
    <citation type="submission" date="2020-02" db="EMBL/GenBank/DDBJ databases">
        <title>Genome sequencing for Kineobactrum sp. M2.</title>
        <authorList>
            <person name="Park S.-J."/>
        </authorList>
    </citation>
    <scope>NUCLEOTIDE SEQUENCE [LARGE SCALE GENOMIC DNA]</scope>
    <source>
        <strain evidence="13 14">M2</strain>
    </source>
</reference>
<dbReference type="InterPro" id="IPR034213">
    <property type="entry name" value="S8_Vpr-like"/>
</dbReference>
<dbReference type="Gene3D" id="3.40.50.200">
    <property type="entry name" value="Peptidase S8/S53 domain"/>
    <property type="match status" value="1"/>
</dbReference>
<evidence type="ECO:0000256" key="10">
    <source>
        <dbReference type="SAM" id="SignalP"/>
    </source>
</evidence>
<evidence type="ECO:0000256" key="9">
    <source>
        <dbReference type="RuleBase" id="RU003355"/>
    </source>
</evidence>
<dbReference type="PANTHER" id="PTHR43806:SF11">
    <property type="entry name" value="CEREVISIN-RELATED"/>
    <property type="match status" value="1"/>
</dbReference>
<dbReference type="Proteomes" id="UP000477680">
    <property type="component" value="Chromosome"/>
</dbReference>
<dbReference type="Pfam" id="PF02225">
    <property type="entry name" value="PA"/>
    <property type="match status" value="1"/>
</dbReference>
<evidence type="ECO:0000256" key="7">
    <source>
        <dbReference type="PIRSR" id="PIRSR615500-1"/>
    </source>
</evidence>
<dbReference type="AlphaFoldDB" id="A0A6C0U1F4"/>
<protein>
    <submittedName>
        <fullName evidence="13">S8 family serine peptidase</fullName>
    </submittedName>
</protein>
<dbReference type="PROSITE" id="PS51892">
    <property type="entry name" value="SUBTILASE"/>
    <property type="match status" value="1"/>
</dbReference>
<feature type="active site" description="Charge relay system" evidence="7 8">
    <location>
        <position position="272"/>
    </location>
</feature>
<keyword evidence="14" id="KW-1185">Reference proteome</keyword>
<feature type="chain" id="PRO_5025491322" evidence="10">
    <location>
        <begin position="26"/>
        <end position="1068"/>
    </location>
</feature>
<evidence type="ECO:0000256" key="3">
    <source>
        <dbReference type="ARBA" id="ARBA00022670"/>
    </source>
</evidence>
<evidence type="ECO:0000259" key="11">
    <source>
        <dbReference type="Pfam" id="PF00082"/>
    </source>
</evidence>
<dbReference type="InterPro" id="IPR023827">
    <property type="entry name" value="Peptidase_S8_Asp-AS"/>
</dbReference>
<dbReference type="PROSITE" id="PS00138">
    <property type="entry name" value="SUBTILASE_SER"/>
    <property type="match status" value="1"/>
</dbReference>
<evidence type="ECO:0000256" key="5">
    <source>
        <dbReference type="ARBA" id="ARBA00022801"/>
    </source>
</evidence>
<proteinExistence type="inferred from homology"/>
<feature type="domain" description="Peptidase S8/S53" evidence="11">
    <location>
        <begin position="190"/>
        <end position="613"/>
    </location>
</feature>
<evidence type="ECO:0000313" key="14">
    <source>
        <dbReference type="Proteomes" id="UP000477680"/>
    </source>
</evidence>
<evidence type="ECO:0000256" key="4">
    <source>
        <dbReference type="ARBA" id="ARBA00022729"/>
    </source>
</evidence>
<keyword evidence="2" id="KW-0964">Secreted</keyword>
<dbReference type="PANTHER" id="PTHR43806">
    <property type="entry name" value="PEPTIDASE S8"/>
    <property type="match status" value="1"/>
</dbReference>
<dbReference type="Pfam" id="PF00082">
    <property type="entry name" value="Peptidase_S8"/>
    <property type="match status" value="1"/>
</dbReference>
<accession>A0A6C0U1F4</accession>
<dbReference type="CDD" id="cd07474">
    <property type="entry name" value="Peptidases_S8_subtilisin_Vpr-like"/>
    <property type="match status" value="1"/>
</dbReference>
<dbReference type="InterPro" id="IPR015500">
    <property type="entry name" value="Peptidase_S8_subtilisin-rel"/>
</dbReference>
<dbReference type="Gene3D" id="3.50.30.30">
    <property type="match status" value="1"/>
</dbReference>
<evidence type="ECO:0000259" key="12">
    <source>
        <dbReference type="Pfam" id="PF02225"/>
    </source>
</evidence>
<evidence type="ECO:0000256" key="6">
    <source>
        <dbReference type="ARBA" id="ARBA00022825"/>
    </source>
</evidence>
<feature type="domain" description="PA" evidence="12">
    <location>
        <begin position="425"/>
        <end position="512"/>
    </location>
</feature>
<keyword evidence="5 8" id="KW-0378">Hydrolase</keyword>
<feature type="active site" description="Charge relay system" evidence="7 8">
    <location>
        <position position="580"/>
    </location>
</feature>
<keyword evidence="3 8" id="KW-0645">Protease</keyword>
<dbReference type="InterPro" id="IPR050131">
    <property type="entry name" value="Peptidase_S8_subtilisin-like"/>
</dbReference>
<evidence type="ECO:0000256" key="2">
    <source>
        <dbReference type="ARBA" id="ARBA00022512"/>
    </source>
</evidence>
<dbReference type="GO" id="GO:0004252">
    <property type="term" value="F:serine-type endopeptidase activity"/>
    <property type="evidence" value="ECO:0007669"/>
    <property type="project" value="UniProtKB-UniRule"/>
</dbReference>
<keyword evidence="2" id="KW-0134">Cell wall</keyword>
<dbReference type="PROSITE" id="PS00136">
    <property type="entry name" value="SUBTILASE_ASP"/>
    <property type="match status" value="1"/>
</dbReference>
<dbReference type="KEGG" id="kim:G3T16_11415"/>
<dbReference type="RefSeq" id="WP_163495378.1">
    <property type="nucleotide sequence ID" value="NZ_CP048711.1"/>
</dbReference>
<comment type="similarity">
    <text evidence="1 8 9">Belongs to the peptidase S8 family.</text>
</comment>
<dbReference type="InterPro" id="IPR023828">
    <property type="entry name" value="Peptidase_S8_Ser-AS"/>
</dbReference>
<gene>
    <name evidence="13" type="ORF">G3T16_11415</name>
</gene>
<dbReference type="InterPro" id="IPR036852">
    <property type="entry name" value="Peptidase_S8/S53_dom_sf"/>
</dbReference>
<evidence type="ECO:0000256" key="1">
    <source>
        <dbReference type="ARBA" id="ARBA00011073"/>
    </source>
</evidence>